<keyword evidence="1" id="KW-0472">Membrane</keyword>
<evidence type="ECO:0000256" key="1">
    <source>
        <dbReference type="SAM" id="Phobius"/>
    </source>
</evidence>
<keyword evidence="3" id="KW-1185">Reference proteome</keyword>
<reference evidence="2 3" key="1">
    <citation type="submission" date="2018-08" db="EMBL/GenBank/DDBJ databases">
        <title>Murine metabolic-syndrome-specific gut microbial biobank.</title>
        <authorList>
            <person name="Liu C."/>
        </authorList>
    </citation>
    <scope>NUCLEOTIDE SEQUENCE [LARGE SCALE GENOMIC DNA]</scope>
    <source>
        <strain evidence="2 3">583</strain>
    </source>
</reference>
<protein>
    <submittedName>
        <fullName evidence="2">ECF transporter S component</fullName>
    </submittedName>
</protein>
<gene>
    <name evidence="2" type="ORF">D3Z33_10390</name>
</gene>
<evidence type="ECO:0000313" key="2">
    <source>
        <dbReference type="EMBL" id="NBI07257.1"/>
    </source>
</evidence>
<dbReference type="OrthoDB" id="9815422at2"/>
<comment type="caution">
    <text evidence="2">The sequence shown here is derived from an EMBL/GenBank/DDBJ whole genome shotgun (WGS) entry which is preliminary data.</text>
</comment>
<name>A0A845QWH2_9CLOT</name>
<dbReference type="Proteomes" id="UP000467132">
    <property type="component" value="Unassembled WGS sequence"/>
</dbReference>
<feature type="transmembrane region" description="Helical" evidence="1">
    <location>
        <begin position="161"/>
        <end position="185"/>
    </location>
</feature>
<keyword evidence="1" id="KW-0812">Transmembrane</keyword>
<feature type="transmembrane region" description="Helical" evidence="1">
    <location>
        <begin position="51"/>
        <end position="73"/>
    </location>
</feature>
<feature type="transmembrane region" description="Helical" evidence="1">
    <location>
        <begin position="28"/>
        <end position="44"/>
    </location>
</feature>
<proteinExistence type="predicted"/>
<keyword evidence="1" id="KW-1133">Transmembrane helix</keyword>
<dbReference type="Pfam" id="PF12822">
    <property type="entry name" value="ECF_trnsprt"/>
    <property type="match status" value="1"/>
</dbReference>
<sequence>MDFYVIIIYANKKYTIRGENLKKTVNKITLSGVFIALGILLPYMTGNIQSLGVNLLPMHIPVLLAGFIVRWKYGLLVGIITPLLRSALVGMPPLFPVAIAMAFELGIYGLVTGLLYSMLKKSKISVFISLIVAMISGRIVWGIVSYFLFFLNNTSFTINMFITGAFANSIIGIIIQLILVPIIVIRLERVGII</sequence>
<feature type="transmembrane region" description="Helical" evidence="1">
    <location>
        <begin position="126"/>
        <end position="149"/>
    </location>
</feature>
<dbReference type="InterPro" id="IPR024529">
    <property type="entry name" value="ECF_trnsprt_substrate-spec"/>
</dbReference>
<dbReference type="EMBL" id="QXXA01000011">
    <property type="protein sequence ID" value="NBI07257.1"/>
    <property type="molecule type" value="Genomic_DNA"/>
</dbReference>
<organism evidence="2 3">
    <name type="scientific">Senegalia massiliensis</name>
    <dbReference type="NCBI Taxonomy" id="1720316"/>
    <lineage>
        <taxon>Bacteria</taxon>
        <taxon>Bacillati</taxon>
        <taxon>Bacillota</taxon>
        <taxon>Clostridia</taxon>
        <taxon>Eubacteriales</taxon>
        <taxon>Clostridiaceae</taxon>
        <taxon>Senegalia</taxon>
    </lineage>
</organism>
<accession>A0A845QWH2</accession>
<dbReference type="Gene3D" id="1.10.1760.20">
    <property type="match status" value="1"/>
</dbReference>
<dbReference type="GO" id="GO:0022857">
    <property type="term" value="F:transmembrane transporter activity"/>
    <property type="evidence" value="ECO:0007669"/>
    <property type="project" value="InterPro"/>
</dbReference>
<feature type="transmembrane region" description="Helical" evidence="1">
    <location>
        <begin position="93"/>
        <end position="119"/>
    </location>
</feature>
<evidence type="ECO:0000313" key="3">
    <source>
        <dbReference type="Proteomes" id="UP000467132"/>
    </source>
</evidence>
<dbReference type="AlphaFoldDB" id="A0A845QWH2"/>